<dbReference type="AlphaFoldDB" id="A0A8A1MHY5"/>
<sequence>MLYSALGLSSAASVMLDFAAERTIPGSSSVILTKTGDTKPIDRCLMADDGISRQWTFGLQVGCAEWQVIRISFSAAPPRKRLTTRPSISKHLPYWYRTIKEMLAILTGESSANPSDVPISKIRKTKIVPYTVMTQTVLMDDYFYI</sequence>
<organism evidence="1 2">
    <name type="scientific">Ajellomyces capsulatus</name>
    <name type="common">Darling's disease fungus</name>
    <name type="synonym">Histoplasma capsulatum</name>
    <dbReference type="NCBI Taxonomy" id="5037"/>
    <lineage>
        <taxon>Eukaryota</taxon>
        <taxon>Fungi</taxon>
        <taxon>Dikarya</taxon>
        <taxon>Ascomycota</taxon>
        <taxon>Pezizomycotina</taxon>
        <taxon>Eurotiomycetes</taxon>
        <taxon>Eurotiomycetidae</taxon>
        <taxon>Onygenales</taxon>
        <taxon>Ajellomycetaceae</taxon>
        <taxon>Histoplasma</taxon>
    </lineage>
</organism>
<dbReference type="VEuPathDB" id="FungiDB:I7I51_01801"/>
<name>A0A8A1MHY5_AJECA</name>
<gene>
    <name evidence="1" type="ORF">I7I51_01801</name>
</gene>
<dbReference type="EMBL" id="CP069114">
    <property type="protein sequence ID" value="QSS64730.1"/>
    <property type="molecule type" value="Genomic_DNA"/>
</dbReference>
<accession>A0A8A1MHY5</accession>
<proteinExistence type="predicted"/>
<evidence type="ECO:0000313" key="2">
    <source>
        <dbReference type="Proteomes" id="UP000663671"/>
    </source>
</evidence>
<evidence type="ECO:0000313" key="1">
    <source>
        <dbReference type="EMBL" id="QSS64730.1"/>
    </source>
</evidence>
<reference evidence="1" key="1">
    <citation type="submission" date="2021-01" db="EMBL/GenBank/DDBJ databases">
        <title>Chromosome-level genome assembly of a human fungal pathogen reveals clustering of transcriptionally co-regulated genes.</title>
        <authorList>
            <person name="Voorhies M."/>
            <person name="Cohen S."/>
            <person name="Shea T.P."/>
            <person name="Petrus S."/>
            <person name="Munoz J.F."/>
            <person name="Poplawski S."/>
            <person name="Goldman W.E."/>
            <person name="Michael T."/>
            <person name="Cuomo C.A."/>
            <person name="Sil A."/>
            <person name="Beyhan S."/>
        </authorList>
    </citation>
    <scope>NUCLEOTIDE SEQUENCE</scope>
    <source>
        <strain evidence="1">WU24</strain>
    </source>
</reference>
<dbReference type="Proteomes" id="UP000663671">
    <property type="component" value="Chromosome 1"/>
</dbReference>
<protein>
    <submittedName>
        <fullName evidence="1">Uncharacterized protein</fullName>
    </submittedName>
</protein>